<keyword evidence="1" id="KW-0472">Membrane</keyword>
<dbReference type="EMBL" id="JACHIV010000001">
    <property type="protein sequence ID" value="MBB5070223.1"/>
    <property type="molecule type" value="Genomic_DNA"/>
</dbReference>
<protein>
    <recommendedName>
        <fullName evidence="4">DUF1440 domain-containing protein</fullName>
    </recommendedName>
</protein>
<accession>A0A840NJ67</accession>
<keyword evidence="3" id="KW-1185">Reference proteome</keyword>
<evidence type="ECO:0000313" key="2">
    <source>
        <dbReference type="EMBL" id="MBB5070223.1"/>
    </source>
</evidence>
<organism evidence="2 3">
    <name type="scientific">Saccharopolyspora gloriosae</name>
    <dbReference type="NCBI Taxonomy" id="455344"/>
    <lineage>
        <taxon>Bacteria</taxon>
        <taxon>Bacillati</taxon>
        <taxon>Actinomycetota</taxon>
        <taxon>Actinomycetes</taxon>
        <taxon>Pseudonocardiales</taxon>
        <taxon>Pseudonocardiaceae</taxon>
        <taxon>Saccharopolyspora</taxon>
    </lineage>
</organism>
<dbReference type="Proteomes" id="UP000580474">
    <property type="component" value="Unassembled WGS sequence"/>
</dbReference>
<dbReference type="RefSeq" id="WP_343071442.1">
    <property type="nucleotide sequence ID" value="NZ_JACHIV010000001.1"/>
</dbReference>
<feature type="transmembrane region" description="Helical" evidence="1">
    <location>
        <begin position="108"/>
        <end position="129"/>
    </location>
</feature>
<reference evidence="2 3" key="1">
    <citation type="submission" date="2020-08" db="EMBL/GenBank/DDBJ databases">
        <title>Sequencing the genomes of 1000 actinobacteria strains.</title>
        <authorList>
            <person name="Klenk H.-P."/>
        </authorList>
    </citation>
    <scope>NUCLEOTIDE SEQUENCE [LARGE SCALE GENOMIC DNA]</scope>
    <source>
        <strain evidence="2 3">DSM 45582</strain>
    </source>
</reference>
<feature type="transmembrane region" description="Helical" evidence="1">
    <location>
        <begin position="82"/>
        <end position="101"/>
    </location>
</feature>
<gene>
    <name evidence="2" type="ORF">BJ969_003311</name>
</gene>
<dbReference type="AlphaFoldDB" id="A0A840NJ67"/>
<evidence type="ECO:0000313" key="3">
    <source>
        <dbReference type="Proteomes" id="UP000580474"/>
    </source>
</evidence>
<evidence type="ECO:0000256" key="1">
    <source>
        <dbReference type="SAM" id="Phobius"/>
    </source>
</evidence>
<sequence>MRPAADDRAITEEVHVLGEPVRGALAGAAGTTALNAATYLDMAVRARPGSTSPEQTVRQAERRFGELPGDDASARDNRRSGIGALLGIGAGIGVGAVYGCVRAKAAHAPLPVMAVVAGVAANAGSTAPMSALGVTDPREWTARTWLMDLVPHLAYGVVTAVTFDAFARHRGRR</sequence>
<proteinExistence type="predicted"/>
<keyword evidence="1" id="KW-1133">Transmembrane helix</keyword>
<comment type="caution">
    <text evidence="2">The sequence shown here is derived from an EMBL/GenBank/DDBJ whole genome shotgun (WGS) entry which is preliminary data.</text>
</comment>
<evidence type="ECO:0008006" key="4">
    <source>
        <dbReference type="Google" id="ProtNLM"/>
    </source>
</evidence>
<name>A0A840NJ67_9PSEU</name>
<keyword evidence="1" id="KW-0812">Transmembrane</keyword>